<gene>
    <name evidence="3" type="ORF">BDN71DRAFT_457379</name>
</gene>
<keyword evidence="1" id="KW-0812">Transmembrane</keyword>
<comment type="caution">
    <text evidence="3">The sequence shown here is derived from an EMBL/GenBank/DDBJ whole genome shotgun (WGS) entry which is preliminary data.</text>
</comment>
<feature type="transmembrane region" description="Helical" evidence="1">
    <location>
        <begin position="98"/>
        <end position="116"/>
    </location>
</feature>
<dbReference type="PANTHER" id="PTHR40465:SF1">
    <property type="entry name" value="DUF6534 DOMAIN-CONTAINING PROTEIN"/>
    <property type="match status" value="1"/>
</dbReference>
<reference evidence="3" key="1">
    <citation type="submission" date="2020-11" db="EMBL/GenBank/DDBJ databases">
        <authorList>
            <consortium name="DOE Joint Genome Institute"/>
            <person name="Ahrendt S."/>
            <person name="Riley R."/>
            <person name="Andreopoulos W."/>
            <person name="Labutti K."/>
            <person name="Pangilinan J."/>
            <person name="Ruiz-Duenas F.J."/>
            <person name="Barrasa J.M."/>
            <person name="Sanchez-Garcia M."/>
            <person name="Camarero S."/>
            <person name="Miyauchi S."/>
            <person name="Serrano A."/>
            <person name="Linde D."/>
            <person name="Babiker R."/>
            <person name="Drula E."/>
            <person name="Ayuso-Fernandez I."/>
            <person name="Pacheco R."/>
            <person name="Padilla G."/>
            <person name="Ferreira P."/>
            <person name="Barriuso J."/>
            <person name="Kellner H."/>
            <person name="Castanera R."/>
            <person name="Alfaro M."/>
            <person name="Ramirez L."/>
            <person name="Pisabarro A.G."/>
            <person name="Kuo A."/>
            <person name="Tritt A."/>
            <person name="Lipzen A."/>
            <person name="He G."/>
            <person name="Yan M."/>
            <person name="Ng V."/>
            <person name="Cullen D."/>
            <person name="Martin F."/>
            <person name="Rosso M.-N."/>
            <person name="Henrissat B."/>
            <person name="Hibbett D."/>
            <person name="Martinez A.T."/>
            <person name="Grigoriev I.V."/>
        </authorList>
    </citation>
    <scope>NUCLEOTIDE SEQUENCE</scope>
    <source>
        <strain evidence="3">ATCC 90797</strain>
    </source>
</reference>
<dbReference type="Proteomes" id="UP000807025">
    <property type="component" value="Unassembled WGS sequence"/>
</dbReference>
<organism evidence="3 4">
    <name type="scientific">Pleurotus eryngii</name>
    <name type="common">Boletus of the steppes</name>
    <dbReference type="NCBI Taxonomy" id="5323"/>
    <lineage>
        <taxon>Eukaryota</taxon>
        <taxon>Fungi</taxon>
        <taxon>Dikarya</taxon>
        <taxon>Basidiomycota</taxon>
        <taxon>Agaricomycotina</taxon>
        <taxon>Agaricomycetes</taxon>
        <taxon>Agaricomycetidae</taxon>
        <taxon>Agaricales</taxon>
        <taxon>Pleurotineae</taxon>
        <taxon>Pleurotaceae</taxon>
        <taxon>Pleurotus</taxon>
    </lineage>
</organism>
<dbReference type="PANTHER" id="PTHR40465">
    <property type="entry name" value="CHROMOSOME 1, WHOLE GENOME SHOTGUN SEQUENCE"/>
    <property type="match status" value="1"/>
</dbReference>
<dbReference type="Pfam" id="PF20152">
    <property type="entry name" value="DUF6534"/>
    <property type="match status" value="1"/>
</dbReference>
<evidence type="ECO:0000313" key="4">
    <source>
        <dbReference type="Proteomes" id="UP000807025"/>
    </source>
</evidence>
<keyword evidence="4" id="KW-1185">Reference proteome</keyword>
<keyword evidence="1" id="KW-0472">Membrane</keyword>
<feature type="transmembrane region" description="Helical" evidence="1">
    <location>
        <begin position="170"/>
        <end position="194"/>
    </location>
</feature>
<evidence type="ECO:0000313" key="3">
    <source>
        <dbReference type="EMBL" id="KAF9488449.1"/>
    </source>
</evidence>
<keyword evidence="1" id="KW-1133">Transmembrane helix</keyword>
<dbReference type="OrthoDB" id="3012488at2759"/>
<feature type="transmembrane region" description="Helical" evidence="1">
    <location>
        <begin position="128"/>
        <end position="150"/>
    </location>
</feature>
<feature type="transmembrane region" description="Helical" evidence="1">
    <location>
        <begin position="214"/>
        <end position="232"/>
    </location>
</feature>
<evidence type="ECO:0000259" key="2">
    <source>
        <dbReference type="Pfam" id="PF20152"/>
    </source>
</evidence>
<sequence>MSGLPDRVTPMSQSTFEEIFGSSLVACQVMFVLYGIASLQAYMYYVNYPRDSLRMKALVGGIWGLATLHAALLTHTVYHYSVKSYTRPMILPDGEWSCYTAVATGIIICFIVQTYFTRMIFLMMSGRWRVILTAALILLLVAQIGFGIYFSYSLFHLWELLKLHECVYTAMVPLFVTRVISDATVSATLCIILYDARGFNGSMRMIKTLIIYSINRFLLTTLLVVTQTVILISRPESIWAMVIEYITAQLYVNSFLATLNSRNRLRHIGGQDSSVHISSASRPRVTAVSAPRFRGESWVESQRGDDVKFSVENVGGIKIGTETLALSDFGVGQKTAVRHQYAP</sequence>
<proteinExistence type="predicted"/>
<evidence type="ECO:0000256" key="1">
    <source>
        <dbReference type="SAM" id="Phobius"/>
    </source>
</evidence>
<name>A0A9P5ZIM0_PLEER</name>
<feature type="domain" description="DUF6534" evidence="2">
    <location>
        <begin position="179"/>
        <end position="263"/>
    </location>
</feature>
<feature type="transmembrane region" description="Helical" evidence="1">
    <location>
        <begin position="20"/>
        <end position="45"/>
    </location>
</feature>
<feature type="transmembrane region" description="Helical" evidence="1">
    <location>
        <begin position="238"/>
        <end position="259"/>
    </location>
</feature>
<accession>A0A9P5ZIM0</accession>
<protein>
    <recommendedName>
        <fullName evidence="2">DUF6534 domain-containing protein</fullName>
    </recommendedName>
</protein>
<feature type="transmembrane region" description="Helical" evidence="1">
    <location>
        <begin position="57"/>
        <end position="78"/>
    </location>
</feature>
<dbReference type="InterPro" id="IPR045339">
    <property type="entry name" value="DUF6534"/>
</dbReference>
<dbReference type="EMBL" id="MU154713">
    <property type="protein sequence ID" value="KAF9488449.1"/>
    <property type="molecule type" value="Genomic_DNA"/>
</dbReference>
<dbReference type="AlphaFoldDB" id="A0A9P5ZIM0"/>